<dbReference type="Ensembl" id="ENSMLET00000033499.1">
    <property type="protein sequence ID" value="ENSMLEP00000010094.1"/>
    <property type="gene ID" value="ENSMLEG00000028915.1"/>
</dbReference>
<dbReference type="SUPFAM" id="SSF82708">
    <property type="entry name" value="R3H domain"/>
    <property type="match status" value="1"/>
</dbReference>
<dbReference type="SMART" id="SM00393">
    <property type="entry name" value="R3H"/>
    <property type="match status" value="1"/>
</dbReference>
<keyword evidence="1" id="KW-0597">Phosphoprotein</keyword>
<dbReference type="RefSeq" id="XP_011843938.1">
    <property type="nucleotide sequence ID" value="XM_011988548.1"/>
</dbReference>
<feature type="compositionally biased region" description="Basic and acidic residues" evidence="2">
    <location>
        <begin position="109"/>
        <end position="143"/>
    </location>
</feature>
<accession>A0A2K5Y3F2</accession>
<dbReference type="CDD" id="cd02642">
    <property type="entry name" value="R3H_encore_like"/>
    <property type="match status" value="1"/>
</dbReference>
<feature type="compositionally biased region" description="Polar residues" evidence="2">
    <location>
        <begin position="514"/>
        <end position="538"/>
    </location>
</feature>
<dbReference type="GO" id="GO:0003676">
    <property type="term" value="F:nucleic acid binding"/>
    <property type="evidence" value="ECO:0007669"/>
    <property type="project" value="UniProtKB-UniRule"/>
</dbReference>
<reference evidence="5" key="2">
    <citation type="submission" date="2025-09" db="UniProtKB">
        <authorList>
            <consortium name="Ensembl"/>
        </authorList>
    </citation>
    <scope>IDENTIFICATION</scope>
</reference>
<sequence length="1010" mass="110626">MSNSNTTQETLEIMKESEKKLVEESVNKNKFISKTPSKEEIEKECEDTSLRQETQRRTSNHGHARKRAKSNSKLKLVRSLAVCEESSTPFADGPLETQDIIQLHISCPSDKEEEKSTKDVSEKEDKDKNKEKIPRKMLSRDSSQEYTDSTGIDLHEFLVNTLKKNPRDRMMLLKLEQEILEFINDNNNQFKKFPQMTSYHRMLLHRVAAYFGMDHNVDQTGKAVIINKTSNTRIPEQRFSEHIKDEKNTEFQQRFILKRDDASMDRDDNQTGQNGYLNDIRLSKEAFSSSSHKRRQIFRGNREGLSRTSSSRQSSTDSELKSLEPRPWSSTDSDGSVRSMRPPVTKASSFSGISILTRGDSIGSSKGSSAGRIARPGMALGAPEVCNQVTSSQSVRGLLPCTAQQQQQQQQQQLPALPPTPQQQPPLNNHMISQPVPALQPSPQPVQFSPSSCPQVLLPVSPPQQYNMADDLSNPFGQMSLSRQGSTEAADPSAALFQTPLISQHPQQTSFIMASTGQPLPTSNYSTSSHAPPTQQVLPPQGYMQPPQQIQVSYYPPGQYPNSNQQYRPLSHPVAYSPQRGQQLPQPSQQPGLQPMMPNQQQAAYQGMIGVQQPQNQGLLSSQRSSMGGQMQGLVVQYTPLPSYQVPVGSDSQNVVQPPFQQPMLVPASQSVQGGLPAAGVPVYYSMIPPAQQNGTSPSVGFLQPPGSEQYQMPQSPSPCSPPQMPQQYSGVSPSGPGVVVMQLNVPNGPQPPQNPSMVQWSHCKYYSMDQRGQKPGDLYSPDSSPQANTQMSSSPVTSPTQSPAPSPVTSLSSVCTGLSPLPVLTQFPRPGGPAQGDGRYSLLGQPLQYNLSICPPLLHGQSTYTVHQGQSGLKHGNRGKRQALKSASTDLGTADVVLGRVLEVTDLPEGITRTEADKLFTQLAMSGAKIQWLKDAQGLPGGGGGDNSGTAENGRHSDLAALYTIVAVFPSPLAAQNASLRLNNSVSRFKLRMAKKNYDLRILERASSQ</sequence>
<feature type="region of interest" description="Disordered" evidence="2">
    <location>
        <begin position="514"/>
        <end position="594"/>
    </location>
</feature>
<dbReference type="Gene3D" id="3.30.1370.50">
    <property type="entry name" value="R3H-like domain"/>
    <property type="match status" value="1"/>
</dbReference>
<dbReference type="InterPro" id="IPR051937">
    <property type="entry name" value="R3H_domain_containing"/>
</dbReference>
<dbReference type="PANTHER" id="PTHR15672:SF13">
    <property type="entry name" value="R3H DOMAIN-CONTAINING PROTEIN 2"/>
    <property type="match status" value="1"/>
</dbReference>
<dbReference type="GeneID" id="105545566"/>
<proteinExistence type="predicted"/>
<feature type="compositionally biased region" description="Pro residues" evidence="2">
    <location>
        <begin position="716"/>
        <end position="725"/>
    </location>
</feature>
<dbReference type="GeneTree" id="ENSGT00940000155609"/>
<protein>
    <submittedName>
        <fullName evidence="5">R3H domain containing 2</fullName>
    </submittedName>
</protein>
<feature type="domain" description="SUZ" evidence="4">
    <location>
        <begin position="233"/>
        <end position="310"/>
    </location>
</feature>
<evidence type="ECO:0000259" key="3">
    <source>
        <dbReference type="PROSITE" id="PS51061"/>
    </source>
</evidence>
<feature type="compositionally biased region" description="Basic and acidic residues" evidence="2">
    <location>
        <begin position="36"/>
        <end position="56"/>
    </location>
</feature>
<dbReference type="PANTHER" id="PTHR15672">
    <property type="entry name" value="CAMP-REGULATED PHOSPHOPROTEIN 21 RELATED R3H DOMAIN CONTAINING PROTEIN"/>
    <property type="match status" value="1"/>
</dbReference>
<dbReference type="InterPro" id="IPR001374">
    <property type="entry name" value="R3H_dom"/>
</dbReference>
<feature type="region of interest" description="Disordered" evidence="2">
    <location>
        <begin position="695"/>
        <end position="759"/>
    </location>
</feature>
<feature type="region of interest" description="Disordered" evidence="2">
    <location>
        <begin position="32"/>
        <end position="71"/>
    </location>
</feature>
<feature type="compositionally biased region" description="Basic and acidic residues" evidence="2">
    <location>
        <begin position="257"/>
        <end position="269"/>
    </location>
</feature>
<feature type="region of interest" description="Disordered" evidence="2">
    <location>
        <begin position="356"/>
        <end position="375"/>
    </location>
</feature>
<reference evidence="5" key="1">
    <citation type="submission" date="2025-08" db="UniProtKB">
        <authorList>
            <consortium name="Ensembl"/>
        </authorList>
    </citation>
    <scope>IDENTIFICATION</scope>
</reference>
<dbReference type="AlphaFoldDB" id="A0A2K5Y3F2"/>
<feature type="compositionally biased region" description="Low complexity" evidence="2">
    <location>
        <begin position="726"/>
        <end position="748"/>
    </location>
</feature>
<gene>
    <name evidence="5" type="primary">R3HDM2</name>
</gene>
<name>A0A2K5Y3F2_MANLE</name>
<dbReference type="FunFam" id="3.30.1370.50:FF:000001">
    <property type="entry name" value="R3H domain-containing protein 2 isoform 1"/>
    <property type="match status" value="1"/>
</dbReference>
<evidence type="ECO:0000256" key="1">
    <source>
        <dbReference type="ARBA" id="ARBA00022553"/>
    </source>
</evidence>
<feature type="region of interest" description="Disordered" evidence="2">
    <location>
        <begin position="401"/>
        <end position="451"/>
    </location>
</feature>
<dbReference type="Proteomes" id="UP000233140">
    <property type="component" value="Unassembled WGS sequence"/>
</dbReference>
<evidence type="ECO:0000256" key="2">
    <source>
        <dbReference type="SAM" id="MobiDB-lite"/>
    </source>
</evidence>
<dbReference type="PROSITE" id="PS51673">
    <property type="entry name" value="SUZ"/>
    <property type="match status" value="1"/>
</dbReference>
<feature type="region of interest" description="Disordered" evidence="2">
    <location>
        <begin position="257"/>
        <end position="346"/>
    </location>
</feature>
<dbReference type="InterPro" id="IPR036867">
    <property type="entry name" value="R3H_dom_sf"/>
</dbReference>
<organism evidence="5 6">
    <name type="scientific">Mandrillus leucophaeus</name>
    <name type="common">Drill</name>
    <name type="synonym">Papio leucophaeus</name>
    <dbReference type="NCBI Taxonomy" id="9568"/>
    <lineage>
        <taxon>Eukaryota</taxon>
        <taxon>Metazoa</taxon>
        <taxon>Chordata</taxon>
        <taxon>Craniata</taxon>
        <taxon>Vertebrata</taxon>
        <taxon>Euteleostomi</taxon>
        <taxon>Mammalia</taxon>
        <taxon>Eutheria</taxon>
        <taxon>Euarchontoglires</taxon>
        <taxon>Primates</taxon>
        <taxon>Haplorrhini</taxon>
        <taxon>Catarrhini</taxon>
        <taxon>Cercopithecidae</taxon>
        <taxon>Cercopithecinae</taxon>
        <taxon>Mandrillus</taxon>
    </lineage>
</organism>
<feature type="region of interest" description="Disordered" evidence="2">
    <location>
        <begin position="105"/>
        <end position="147"/>
    </location>
</feature>
<feature type="region of interest" description="Disordered" evidence="2">
    <location>
        <begin position="772"/>
        <end position="814"/>
    </location>
</feature>
<evidence type="ECO:0000259" key="4">
    <source>
        <dbReference type="PROSITE" id="PS51673"/>
    </source>
</evidence>
<evidence type="ECO:0000313" key="5">
    <source>
        <dbReference type="Ensembl" id="ENSMLEP00000010094.1"/>
    </source>
</evidence>
<dbReference type="PROSITE" id="PS51061">
    <property type="entry name" value="R3H"/>
    <property type="match status" value="1"/>
</dbReference>
<keyword evidence="6" id="KW-1185">Reference proteome</keyword>
<feature type="compositionally biased region" description="Low complexity" evidence="2">
    <location>
        <begin position="577"/>
        <end position="594"/>
    </location>
</feature>
<feature type="domain" description="R3H" evidence="3">
    <location>
        <begin position="169"/>
        <end position="232"/>
    </location>
</feature>
<feature type="compositionally biased region" description="Low complexity" evidence="2">
    <location>
        <begin position="793"/>
        <end position="811"/>
    </location>
</feature>
<dbReference type="CTD" id="22864"/>
<dbReference type="Pfam" id="PF01424">
    <property type="entry name" value="R3H"/>
    <property type="match status" value="1"/>
</dbReference>
<dbReference type="InterPro" id="IPR024771">
    <property type="entry name" value="SUZ"/>
</dbReference>
<feature type="compositionally biased region" description="Polar residues" evidence="2">
    <location>
        <begin position="782"/>
        <end position="792"/>
    </location>
</feature>
<feature type="compositionally biased region" description="Basic residues" evidence="2">
    <location>
        <begin position="58"/>
        <end position="71"/>
    </location>
</feature>
<evidence type="ECO:0000313" key="6">
    <source>
        <dbReference type="Proteomes" id="UP000233140"/>
    </source>
</evidence>
<feature type="compositionally biased region" description="Low complexity" evidence="2">
    <location>
        <begin position="306"/>
        <end position="317"/>
    </location>
</feature>
<feature type="compositionally biased region" description="Low complexity" evidence="2">
    <location>
        <begin position="401"/>
        <end position="415"/>
    </location>
</feature>